<keyword evidence="2" id="KW-0505">Motor protein</keyword>
<feature type="domain" description="Kinesin motor" evidence="4">
    <location>
        <begin position="513"/>
        <end position="831"/>
    </location>
</feature>
<dbReference type="GO" id="GO:0005509">
    <property type="term" value="F:calcium ion binding"/>
    <property type="evidence" value="ECO:0007669"/>
    <property type="project" value="InterPro"/>
</dbReference>
<dbReference type="PRINTS" id="PR00380">
    <property type="entry name" value="KINESINHEAVY"/>
</dbReference>
<keyword evidence="2" id="KW-0547">Nucleotide-binding</keyword>
<dbReference type="GO" id="GO:0003777">
    <property type="term" value="F:microtubule motor activity"/>
    <property type="evidence" value="ECO:0007669"/>
    <property type="project" value="InterPro"/>
</dbReference>
<evidence type="ECO:0000259" key="4">
    <source>
        <dbReference type="PROSITE" id="PS50067"/>
    </source>
</evidence>
<organism evidence="6">
    <name type="scientific">Alexandrium monilatum</name>
    <dbReference type="NCBI Taxonomy" id="311494"/>
    <lineage>
        <taxon>Eukaryota</taxon>
        <taxon>Sar</taxon>
        <taxon>Alveolata</taxon>
        <taxon>Dinophyceae</taxon>
        <taxon>Gonyaulacales</taxon>
        <taxon>Pyrocystaceae</taxon>
        <taxon>Alexandrium</taxon>
    </lineage>
</organism>
<feature type="binding site" evidence="2">
    <location>
        <begin position="602"/>
        <end position="609"/>
    </location>
    <ligand>
        <name>ATP</name>
        <dbReference type="ChEBI" id="CHEBI:30616"/>
    </ligand>
</feature>
<dbReference type="GO" id="GO:0007018">
    <property type="term" value="P:microtubule-based movement"/>
    <property type="evidence" value="ECO:0007669"/>
    <property type="project" value="InterPro"/>
</dbReference>
<feature type="compositionally biased region" description="Polar residues" evidence="3">
    <location>
        <begin position="87"/>
        <end position="97"/>
    </location>
</feature>
<protein>
    <recommendedName>
        <fullName evidence="7">Kinesin-like protein</fullName>
    </recommendedName>
</protein>
<evidence type="ECO:0000313" key="6">
    <source>
        <dbReference type="EMBL" id="CAE4570656.1"/>
    </source>
</evidence>
<keyword evidence="1" id="KW-0106">Calcium</keyword>
<accession>A0A7S4Q2R6</accession>
<dbReference type="SUPFAM" id="SSF52540">
    <property type="entry name" value="P-loop containing nucleoside triphosphate hydrolases"/>
    <property type="match status" value="1"/>
</dbReference>
<dbReference type="EMBL" id="HBNR01015660">
    <property type="protein sequence ID" value="CAE4570656.1"/>
    <property type="molecule type" value="Transcribed_RNA"/>
</dbReference>
<dbReference type="CDD" id="cd00106">
    <property type="entry name" value="KISc"/>
    <property type="match status" value="1"/>
</dbReference>
<dbReference type="PROSITE" id="PS50067">
    <property type="entry name" value="KINESIN_MOTOR_2"/>
    <property type="match status" value="1"/>
</dbReference>
<dbReference type="GO" id="GO:0005524">
    <property type="term" value="F:ATP binding"/>
    <property type="evidence" value="ECO:0007669"/>
    <property type="project" value="UniProtKB-UniRule"/>
</dbReference>
<dbReference type="Gene3D" id="3.40.850.10">
    <property type="entry name" value="Kinesin motor domain"/>
    <property type="match status" value="1"/>
</dbReference>
<dbReference type="SMART" id="SM00129">
    <property type="entry name" value="KISc"/>
    <property type="match status" value="1"/>
</dbReference>
<dbReference type="PROSITE" id="PS00018">
    <property type="entry name" value="EF_HAND_1"/>
    <property type="match status" value="2"/>
</dbReference>
<reference evidence="6" key="1">
    <citation type="submission" date="2021-01" db="EMBL/GenBank/DDBJ databases">
        <authorList>
            <person name="Corre E."/>
            <person name="Pelletier E."/>
            <person name="Niang G."/>
            <person name="Scheremetjew M."/>
            <person name="Finn R."/>
            <person name="Kale V."/>
            <person name="Holt S."/>
            <person name="Cochrane G."/>
            <person name="Meng A."/>
            <person name="Brown T."/>
            <person name="Cohen L."/>
        </authorList>
    </citation>
    <scope>NUCLEOTIDE SEQUENCE</scope>
    <source>
        <strain evidence="6">CCMP3105</strain>
    </source>
</reference>
<dbReference type="GO" id="GO:0007052">
    <property type="term" value="P:mitotic spindle organization"/>
    <property type="evidence" value="ECO:0007669"/>
    <property type="project" value="TreeGrafter"/>
</dbReference>
<evidence type="ECO:0000256" key="2">
    <source>
        <dbReference type="PROSITE-ProRule" id="PRU00283"/>
    </source>
</evidence>
<comment type="similarity">
    <text evidence="2">Belongs to the TRAFAC class myosin-kinesin ATPase superfamily. Kinesin family.</text>
</comment>
<dbReference type="CDD" id="cd00051">
    <property type="entry name" value="EFh"/>
    <property type="match status" value="1"/>
</dbReference>
<feature type="compositionally biased region" description="Low complexity" evidence="3">
    <location>
        <begin position="54"/>
        <end position="83"/>
    </location>
</feature>
<evidence type="ECO:0000259" key="5">
    <source>
        <dbReference type="PROSITE" id="PS50222"/>
    </source>
</evidence>
<dbReference type="InterPro" id="IPR002048">
    <property type="entry name" value="EF_hand_dom"/>
</dbReference>
<evidence type="ECO:0008006" key="7">
    <source>
        <dbReference type="Google" id="ProtNLM"/>
    </source>
</evidence>
<keyword evidence="2" id="KW-0067">ATP-binding</keyword>
<dbReference type="InterPro" id="IPR011992">
    <property type="entry name" value="EF-hand-dom_pair"/>
</dbReference>
<dbReference type="Pfam" id="PF00561">
    <property type="entry name" value="Abhydrolase_1"/>
    <property type="match status" value="1"/>
</dbReference>
<name>A0A7S4Q2R6_9DINO</name>
<proteinExistence type="inferred from homology"/>
<dbReference type="Gene3D" id="1.10.238.10">
    <property type="entry name" value="EF-hand"/>
    <property type="match status" value="1"/>
</dbReference>
<dbReference type="PROSITE" id="PS50222">
    <property type="entry name" value="EF_HAND_2"/>
    <property type="match status" value="1"/>
</dbReference>
<dbReference type="PANTHER" id="PTHR47969:SF29">
    <property type="entry name" value="KINESIN-LIKE PROTEIN"/>
    <property type="match status" value="1"/>
</dbReference>
<dbReference type="InterPro" id="IPR027417">
    <property type="entry name" value="P-loop_NTPase"/>
</dbReference>
<dbReference type="PANTHER" id="PTHR47969">
    <property type="entry name" value="CHROMOSOME-ASSOCIATED KINESIN KIF4A-RELATED"/>
    <property type="match status" value="1"/>
</dbReference>
<feature type="compositionally biased region" description="Low complexity" evidence="3">
    <location>
        <begin position="10"/>
        <end position="46"/>
    </location>
</feature>
<dbReference type="Gene3D" id="3.40.50.1820">
    <property type="entry name" value="alpha/beta hydrolase"/>
    <property type="match status" value="2"/>
</dbReference>
<evidence type="ECO:0000256" key="1">
    <source>
        <dbReference type="ARBA" id="ARBA00022837"/>
    </source>
</evidence>
<gene>
    <name evidence="6" type="ORF">AMON00008_LOCUS10275</name>
</gene>
<dbReference type="SUPFAM" id="SSF53474">
    <property type="entry name" value="alpha/beta-Hydrolases"/>
    <property type="match status" value="2"/>
</dbReference>
<dbReference type="Pfam" id="PF00225">
    <property type="entry name" value="Kinesin"/>
    <property type="match status" value="1"/>
</dbReference>
<dbReference type="SUPFAM" id="SSF47473">
    <property type="entry name" value="EF-hand"/>
    <property type="match status" value="1"/>
</dbReference>
<dbReference type="InterPro" id="IPR036961">
    <property type="entry name" value="Kinesin_motor_dom_sf"/>
</dbReference>
<dbReference type="GO" id="GO:0008017">
    <property type="term" value="F:microtubule binding"/>
    <property type="evidence" value="ECO:0007669"/>
    <property type="project" value="InterPro"/>
</dbReference>
<dbReference type="InterPro" id="IPR018247">
    <property type="entry name" value="EF_Hand_1_Ca_BS"/>
</dbReference>
<dbReference type="InterPro" id="IPR027640">
    <property type="entry name" value="Kinesin-like_fam"/>
</dbReference>
<dbReference type="GO" id="GO:0051231">
    <property type="term" value="P:spindle elongation"/>
    <property type="evidence" value="ECO:0007669"/>
    <property type="project" value="TreeGrafter"/>
</dbReference>
<feature type="domain" description="EF-hand" evidence="5">
    <location>
        <begin position="98"/>
        <end position="133"/>
    </location>
</feature>
<sequence length="1060" mass="113380">MASAARRRSGSPAAQRGGVQLPQLAMAPAAKARPAGQAAGSSQGPRGRPGGAGASSRGQSPGRGQPSSGRRSPGGSTRSPAGRAAQGSAQLPDSMTAESKASAQAVFRAIDADASGSIEAEELIAAESALLDVLPVDTWDLSDLDRLDANRDGRLDLSDWMCEMRRIHDTVGSRAFNAACASACAALGAQVPQAELAQRAWRFGPVDRQGLTWSRGTAVDAAVDARLSVAASLRPEAQAIVRRMEPLKAKVSLGQYDWDVNVRIVQTPGAERVALFMHGHGGNCNLACWAQFWPEMAAEGFHLVAFDSPGYGRSSGFTNQTIKWKQFDQDLVLGLLAGLGVPKGGGCVTVFGQCMGGAMFLRALCRSPETFAAFHVLHNCTIGTWPEQLPALLKAKGGGLLVFWEADADHMRESNVYKNFSALHAKEPSLCTFHDLNGTSPAYPILSSGAVCEGMSRAEQSEEPGTGSCCYLMDPQGDLLSVIVRFATRSQRLVGLPQPPTETAIQRGVPNKSFRVFVRVRPTIEREARIKSCVRIAKLQGWEPPEGWEGPPPDEIMVGRQTWAFDRVFSPEVTQDEVYSVVGQPVLAAVVAGLNGCLFAYGQTGSGKTFTMEGEADPGLIPRAVMELCSLLPPDASLSTTYVQLYNDSLLDLFAPNQGDLRIEDDPAFAGGALVTGAKALDSRDPEQLLAMIAQGSRFRASGKTNMNDASSRSHAILTLSISRPQRVLHLVDLAGSERVKKSGAEGGRLEEAIAINSSLLALGNVVSALVENDGRPRGHVPYRDSILTRILRAALGGDARTALVACVTPAEDSQDETANCLRFAARATHIRNDTGEEEDETELPDEVAEALQERGNRPVVGEDGAAKIPACGFEVSCYVGWTAPADAPRVVFLHHFGFGATGLSLSWLFGSVEGAGGRYLSPSFPGHGATPGASSSKPEDLGKPGGPVEILKALLDWTGTGKAILVGFDWGAGIAAEFAIRHPKRVKHLALWCMSYRDEKRLELLSKRGKDILFLWDKNDLNRSEKKGRAFAKALKARYREFDTTILLLRVEKWVRGEA</sequence>
<dbReference type="GO" id="GO:0005875">
    <property type="term" value="C:microtubule associated complex"/>
    <property type="evidence" value="ECO:0007669"/>
    <property type="project" value="TreeGrafter"/>
</dbReference>
<evidence type="ECO:0000256" key="3">
    <source>
        <dbReference type="SAM" id="MobiDB-lite"/>
    </source>
</evidence>
<dbReference type="AlphaFoldDB" id="A0A7S4Q2R6"/>
<dbReference type="InterPro" id="IPR029058">
    <property type="entry name" value="AB_hydrolase_fold"/>
</dbReference>
<feature type="region of interest" description="Disordered" evidence="3">
    <location>
        <begin position="1"/>
        <end position="97"/>
    </location>
</feature>
<dbReference type="InterPro" id="IPR001752">
    <property type="entry name" value="Kinesin_motor_dom"/>
</dbReference>
<dbReference type="Pfam" id="PF12146">
    <property type="entry name" value="Hydrolase_4"/>
    <property type="match status" value="1"/>
</dbReference>
<dbReference type="InterPro" id="IPR000073">
    <property type="entry name" value="AB_hydrolase_1"/>
</dbReference>
<dbReference type="Pfam" id="PF13202">
    <property type="entry name" value="EF-hand_5"/>
    <property type="match status" value="2"/>
</dbReference>
<dbReference type="InterPro" id="IPR022742">
    <property type="entry name" value="Hydrolase_4"/>
</dbReference>